<dbReference type="RefSeq" id="XP_037222648.1">
    <property type="nucleotide sequence ID" value="XM_037362356.1"/>
</dbReference>
<dbReference type="GeneID" id="59344872"/>
<comment type="caution">
    <text evidence="1">The sequence shown here is derived from an EMBL/GenBank/DDBJ whole genome shotgun (WGS) entry which is preliminary data.</text>
</comment>
<name>A0A8H6WCQ9_9AGAR</name>
<sequence>MTLKRRRFNYANLGPWTRKSRGEKQWRYNMLDLRAVAYTNLALAEGLPGGSGGIIMTLQPDDDEARVELEFCVHGERGLEKNDEHNSIITTPWLTWRWESTTTTMRRARAVGGWEEGKSDGREA</sequence>
<reference evidence="1" key="1">
    <citation type="submission" date="2020-05" db="EMBL/GenBank/DDBJ databases">
        <title>Mycena genomes resolve the evolution of fungal bioluminescence.</title>
        <authorList>
            <person name="Tsai I.J."/>
        </authorList>
    </citation>
    <scope>NUCLEOTIDE SEQUENCE</scope>
    <source>
        <strain evidence="1">171206Taipei</strain>
    </source>
</reference>
<gene>
    <name evidence="1" type="ORF">MIND_00558100</name>
</gene>
<evidence type="ECO:0000313" key="1">
    <source>
        <dbReference type="EMBL" id="KAF7307629.1"/>
    </source>
</evidence>
<organism evidence="1 2">
    <name type="scientific">Mycena indigotica</name>
    <dbReference type="NCBI Taxonomy" id="2126181"/>
    <lineage>
        <taxon>Eukaryota</taxon>
        <taxon>Fungi</taxon>
        <taxon>Dikarya</taxon>
        <taxon>Basidiomycota</taxon>
        <taxon>Agaricomycotina</taxon>
        <taxon>Agaricomycetes</taxon>
        <taxon>Agaricomycetidae</taxon>
        <taxon>Agaricales</taxon>
        <taxon>Marasmiineae</taxon>
        <taxon>Mycenaceae</taxon>
        <taxon>Mycena</taxon>
    </lineage>
</organism>
<proteinExistence type="predicted"/>
<keyword evidence="2" id="KW-1185">Reference proteome</keyword>
<dbReference type="EMBL" id="JACAZF010000004">
    <property type="protein sequence ID" value="KAF7307629.1"/>
    <property type="molecule type" value="Genomic_DNA"/>
</dbReference>
<accession>A0A8H6WCQ9</accession>
<protein>
    <submittedName>
        <fullName evidence="1">Uncharacterized protein</fullName>
    </submittedName>
</protein>
<dbReference type="AlphaFoldDB" id="A0A8H6WCQ9"/>
<dbReference type="Proteomes" id="UP000636479">
    <property type="component" value="Unassembled WGS sequence"/>
</dbReference>
<evidence type="ECO:0000313" key="2">
    <source>
        <dbReference type="Proteomes" id="UP000636479"/>
    </source>
</evidence>